<protein>
    <submittedName>
        <fullName evidence="1">Phage protein D</fullName>
    </submittedName>
</protein>
<accession>A0A318J673</accession>
<dbReference type="RefSeq" id="WP_146216008.1">
    <property type="nucleotide sequence ID" value="NZ_LNQU01000010.1"/>
</dbReference>
<proteinExistence type="predicted"/>
<keyword evidence="2" id="KW-1185">Reference proteome</keyword>
<organism evidence="1 2">
    <name type="scientific">Aquitalea magnusonii</name>
    <dbReference type="NCBI Taxonomy" id="332411"/>
    <lineage>
        <taxon>Bacteria</taxon>
        <taxon>Pseudomonadati</taxon>
        <taxon>Pseudomonadota</taxon>
        <taxon>Betaproteobacteria</taxon>
        <taxon>Neisseriales</taxon>
        <taxon>Chromobacteriaceae</taxon>
        <taxon>Aquitalea</taxon>
    </lineage>
</organism>
<dbReference type="OrthoDB" id="8586932at2"/>
<sequence length="365" mass="41077">MILNTLPIQPYARAPRGRCLLNGREVAGWISLEVENNSFHSADTFRALFAISLLPPDYDLAWFASQLQFRVQIELDDGNGMVPFILGNADSIRFDPVARTVELEGRDLTAVLIDDRTTEHYRNLTASQIATKIAQKHGLTPVVTPTSAKAGSYYQIDHVQMQDEQSEWELLFYLAQREEFVCFVRGIELHFEPMPSPATADRYQVDWQELVTGPVSNVADLKFERTLTVSKGVVVEVHSFNAKQKKGFQVSYPKVTKSVGGARAGQAKPKAQVYRYTFPNLTHEQALQKAQALYKQIIQHEMKLDGTLPGDNLLMPEVMIEMTGTGSQFDQPYYVDSIRRHLDVSSGYTMSFSAKNHNPNSTQAQ</sequence>
<comment type="caution">
    <text evidence="1">The sequence shown here is derived from an EMBL/GenBank/DDBJ whole genome shotgun (WGS) entry which is preliminary data.</text>
</comment>
<dbReference type="AlphaFoldDB" id="A0A318J673"/>
<dbReference type="SUPFAM" id="SSF69279">
    <property type="entry name" value="Phage tail proteins"/>
    <property type="match status" value="1"/>
</dbReference>
<reference evidence="1 2" key="1">
    <citation type="submission" date="2018-05" db="EMBL/GenBank/DDBJ databases">
        <title>Genomic Encyclopedia of Type Strains, Phase IV (KMG-IV): sequencing the most valuable type-strain genomes for metagenomic binning, comparative biology and taxonomic classification.</title>
        <authorList>
            <person name="Goeker M."/>
        </authorList>
    </citation>
    <scope>NUCLEOTIDE SEQUENCE [LARGE SCALE GENOMIC DNA]</scope>
    <source>
        <strain evidence="1 2">DSM 25134</strain>
    </source>
</reference>
<gene>
    <name evidence="1" type="ORF">DFR38_1206</name>
</gene>
<dbReference type="EMBL" id="QJKC01000020">
    <property type="protein sequence ID" value="PXX42209.1"/>
    <property type="molecule type" value="Genomic_DNA"/>
</dbReference>
<evidence type="ECO:0000313" key="2">
    <source>
        <dbReference type="Proteomes" id="UP000248395"/>
    </source>
</evidence>
<name>A0A318J673_9NEIS</name>
<dbReference type="Proteomes" id="UP000248395">
    <property type="component" value="Unassembled WGS sequence"/>
</dbReference>
<evidence type="ECO:0000313" key="1">
    <source>
        <dbReference type="EMBL" id="PXX42209.1"/>
    </source>
</evidence>